<dbReference type="Proteomes" id="UP000537130">
    <property type="component" value="Unassembled WGS sequence"/>
</dbReference>
<keyword evidence="2" id="KW-1185">Reference proteome</keyword>
<sequence length="884" mass="96332">MTGQHANRGRAFLLGLVFLGATANVCAGLAERYRAFQLDGANVDTVPRSGPDAIAGRGDWWLSDGHLCAAVSAVEHDSGIVAGGGTLIDFGFCDRADDQWTYTNLLTGLAKEKAIRAQHIAATQSKGRAEIAVTGEDSGLRQTVRYVLDKQDPDALSMWIDIERVAPGRAVTMSGLLTVYPHRAMSAYTLSTRNSEYSLGFDHPYIDRNDVFSLVSGMMPADWSILVGSHAADAPISYGLQMVSAYLTDTEGNDHALPRFLITLPEYNLHGWMTRPLWWDSEKPGMWQMLQSQFMDLKVGERMVVHLRVVPGQHADVAAVTDQMYQGALLEGSVNAAPVSLALFNAEGQPLSQRRVSEPGRFSLRLPKGLERVKLVARSPWGEILEREQDLSQGQDLGALTFTQRSELRLPSGSPMKLTFHGVNGTPNPRIGDDLLNFREDGQPVEHSLVSQTVSLAGVESDPPSVFLPPGDYEVLASRGLEYDVSQLRVAVRPGEVSRLNIEPPKRVLDNDWASADFHVHAEASFDSTLPLLEQMRSFVAQDADILVLAEHNRIVDGQAILEGSGLEEALHLITGSELTGMARTTTVPSSIGHSNIFPVSERSDLFAGGVPQVEDRRLRSLIAETRYRYPAAIFQLNHPRSDGALDDDLAFFDHLSQGMPFEPSLPITHSRNLPLVESGPSGFRDIDFDAMEILNGDEVAAYHRILRDWLALLNQGYRIRATGNSDSHELAEFVGIPRNYLDVPKRGQGRTDAAVVEAIRKGALYLSSGPLLSVSQSGGSVIGEQLTGAEQSLDIAIAAAPWVAVDTLNVYVNGRLHSSRNVEANQAYSESIHVRRDSVVVVEVTGPATAVYRKLLPGLEPIALANPVYIDADGDGRWTAPGL</sequence>
<dbReference type="NCBIfam" id="NF038032">
    <property type="entry name" value="CehA_McbA_metalo"/>
    <property type="match status" value="1"/>
</dbReference>
<comment type="caution">
    <text evidence="1">The sequence shown here is derived from an EMBL/GenBank/DDBJ whole genome shotgun (WGS) entry which is preliminary data.</text>
</comment>
<protein>
    <submittedName>
        <fullName evidence="1">Uncharacterized protein</fullName>
    </submittedName>
</protein>
<dbReference type="RefSeq" id="WP_183411129.1">
    <property type="nucleotide sequence ID" value="NZ_JACHWY010000003.1"/>
</dbReference>
<reference evidence="1 2" key="1">
    <citation type="submission" date="2020-08" db="EMBL/GenBank/DDBJ databases">
        <title>Genomic Encyclopedia of Type Strains, Phase III (KMG-III): the genomes of soil and plant-associated and newly described type strains.</title>
        <authorList>
            <person name="Whitman W."/>
        </authorList>
    </citation>
    <scope>NUCLEOTIDE SEQUENCE [LARGE SCALE GENOMIC DNA]</scope>
    <source>
        <strain evidence="1 2">CECT 8654</strain>
    </source>
</reference>
<evidence type="ECO:0000313" key="1">
    <source>
        <dbReference type="EMBL" id="MBB3048338.1"/>
    </source>
</evidence>
<proteinExistence type="predicted"/>
<dbReference type="EMBL" id="JACHWY010000003">
    <property type="protein sequence ID" value="MBB3048338.1"/>
    <property type="molecule type" value="Genomic_DNA"/>
</dbReference>
<evidence type="ECO:0000313" key="2">
    <source>
        <dbReference type="Proteomes" id="UP000537130"/>
    </source>
</evidence>
<name>A0A7W4W6D9_9GAMM</name>
<dbReference type="SUPFAM" id="SSF89550">
    <property type="entry name" value="PHP domain-like"/>
    <property type="match status" value="1"/>
</dbReference>
<gene>
    <name evidence="1" type="ORF">FHR99_002612</name>
</gene>
<organism evidence="1 2">
    <name type="scientific">Litorivivens lipolytica</name>
    <dbReference type="NCBI Taxonomy" id="1524264"/>
    <lineage>
        <taxon>Bacteria</taxon>
        <taxon>Pseudomonadati</taxon>
        <taxon>Pseudomonadota</taxon>
        <taxon>Gammaproteobacteria</taxon>
        <taxon>Litorivivens</taxon>
    </lineage>
</organism>
<dbReference type="AlphaFoldDB" id="A0A7W4W6D9"/>
<accession>A0A7W4W6D9</accession>
<dbReference type="Gene3D" id="3.20.20.140">
    <property type="entry name" value="Metal-dependent hydrolases"/>
    <property type="match status" value="1"/>
</dbReference>
<dbReference type="InterPro" id="IPR016195">
    <property type="entry name" value="Pol/histidinol_Pase-like"/>
</dbReference>